<sequence>MVCRIISLLVPALLVGCTFETNLTSDQVAEKEQKPASPPVVRIVNDEIRKAPLKTDVQCWNEPCTENGMWHDPEKAPLIETRPGSDIRISFSDPAPYDIIFLQSGPEKMRIRTATEAKILELAGPEEEGTYFIQIHATWNNQGNSGQVVYMFRLRVEQ</sequence>
<evidence type="ECO:0000313" key="1">
    <source>
        <dbReference type="EMBL" id="PTM59284.1"/>
    </source>
</evidence>
<accession>A0A2T4ZBK6</accession>
<keyword evidence="2" id="KW-1185">Reference proteome</keyword>
<gene>
    <name evidence="1" type="ORF">C8J48_1891</name>
</gene>
<dbReference type="EMBL" id="PZZP01000001">
    <property type="protein sequence ID" value="PTM59284.1"/>
    <property type="molecule type" value="Genomic_DNA"/>
</dbReference>
<evidence type="ECO:0000313" key="2">
    <source>
        <dbReference type="Proteomes" id="UP000241639"/>
    </source>
</evidence>
<dbReference type="Proteomes" id="UP000241639">
    <property type="component" value="Unassembled WGS sequence"/>
</dbReference>
<comment type="caution">
    <text evidence="1">The sequence shown here is derived from an EMBL/GenBank/DDBJ whole genome shotgun (WGS) entry which is preliminary data.</text>
</comment>
<dbReference type="AlphaFoldDB" id="A0A2T4ZBK6"/>
<dbReference type="RefSeq" id="WP_107726153.1">
    <property type="nucleotide sequence ID" value="NZ_PZZP01000001.1"/>
</dbReference>
<dbReference type="OrthoDB" id="1797983at2"/>
<dbReference type="PROSITE" id="PS51257">
    <property type="entry name" value="PROKAR_LIPOPROTEIN"/>
    <property type="match status" value="1"/>
</dbReference>
<organism evidence="1 2">
    <name type="scientific">Desmospora activa DSM 45169</name>
    <dbReference type="NCBI Taxonomy" id="1121389"/>
    <lineage>
        <taxon>Bacteria</taxon>
        <taxon>Bacillati</taxon>
        <taxon>Bacillota</taxon>
        <taxon>Bacilli</taxon>
        <taxon>Bacillales</taxon>
        <taxon>Thermoactinomycetaceae</taxon>
        <taxon>Desmospora</taxon>
    </lineage>
</organism>
<evidence type="ECO:0008006" key="3">
    <source>
        <dbReference type="Google" id="ProtNLM"/>
    </source>
</evidence>
<proteinExistence type="predicted"/>
<name>A0A2T4ZBK6_9BACL</name>
<protein>
    <recommendedName>
        <fullName evidence="3">Lipoprotein</fullName>
    </recommendedName>
</protein>
<reference evidence="1 2" key="1">
    <citation type="submission" date="2018-04" db="EMBL/GenBank/DDBJ databases">
        <title>Genomic Encyclopedia of Archaeal and Bacterial Type Strains, Phase II (KMG-II): from individual species to whole genera.</title>
        <authorList>
            <person name="Goeker M."/>
        </authorList>
    </citation>
    <scope>NUCLEOTIDE SEQUENCE [LARGE SCALE GENOMIC DNA]</scope>
    <source>
        <strain evidence="1 2">DSM 45169</strain>
    </source>
</reference>